<dbReference type="Proteomes" id="UP000629365">
    <property type="component" value="Unassembled WGS sequence"/>
</dbReference>
<dbReference type="PANTHER" id="PTHR24421:SF10">
    <property type="entry name" value="NITRATE_NITRITE SENSOR PROTEIN NARQ"/>
    <property type="match status" value="1"/>
</dbReference>
<gene>
    <name evidence="12" type="ORF">GCM10007269_11540</name>
</gene>
<accession>A0ABQ1RJ65</accession>
<dbReference type="InterPro" id="IPR003594">
    <property type="entry name" value="HATPase_dom"/>
</dbReference>
<evidence type="ECO:0000256" key="7">
    <source>
        <dbReference type="ARBA" id="ARBA00022840"/>
    </source>
</evidence>
<protein>
    <recommendedName>
        <fullName evidence="2">histidine kinase</fullName>
        <ecNumber evidence="2">2.7.13.3</ecNumber>
    </recommendedName>
</protein>
<organism evidence="12 13">
    <name type="scientific">Microbacterium murale</name>
    <dbReference type="NCBI Taxonomy" id="1081040"/>
    <lineage>
        <taxon>Bacteria</taxon>
        <taxon>Bacillati</taxon>
        <taxon>Actinomycetota</taxon>
        <taxon>Actinomycetes</taxon>
        <taxon>Micrococcales</taxon>
        <taxon>Microbacteriaceae</taxon>
        <taxon>Microbacterium</taxon>
    </lineage>
</organism>
<keyword evidence="9" id="KW-0812">Transmembrane</keyword>
<keyword evidence="5" id="KW-0547">Nucleotide-binding</keyword>
<name>A0ABQ1RJ65_9MICO</name>
<evidence type="ECO:0000256" key="2">
    <source>
        <dbReference type="ARBA" id="ARBA00012438"/>
    </source>
</evidence>
<feature type="domain" description="Histidine kinase/HSP90-like ATPase" evidence="10">
    <location>
        <begin position="297"/>
        <end position="343"/>
    </location>
</feature>
<keyword evidence="6" id="KW-0418">Kinase</keyword>
<dbReference type="EC" id="2.7.13.3" evidence="2"/>
<keyword evidence="3" id="KW-0597">Phosphoprotein</keyword>
<dbReference type="Gene3D" id="3.30.565.10">
    <property type="entry name" value="Histidine kinase-like ATPase, C-terminal domain"/>
    <property type="match status" value="1"/>
</dbReference>
<feature type="transmembrane region" description="Helical" evidence="9">
    <location>
        <begin position="24"/>
        <end position="46"/>
    </location>
</feature>
<evidence type="ECO:0000256" key="4">
    <source>
        <dbReference type="ARBA" id="ARBA00022679"/>
    </source>
</evidence>
<dbReference type="EMBL" id="BMCM01000001">
    <property type="protein sequence ID" value="GGD70019.1"/>
    <property type="molecule type" value="Genomic_DNA"/>
</dbReference>
<dbReference type="CDD" id="cd16917">
    <property type="entry name" value="HATPase_UhpB-NarQ-NarX-like"/>
    <property type="match status" value="1"/>
</dbReference>
<sequence length="382" mass="40918">MSRDQHEPVAVLRRGGFKRIPSRLAGVALGAALIPVDVLAVLGGLLSRDVTGPIVRLERARITALIGGRLWSEPRGWRAVGYLAVRSLLGILGGTVLALIVAGVVVAVSLTAGAVTGEAVPLFDAPAGQVTYRTVAIFVLPGLILLFLAVQGFIAVAQLEPKLWNVFTRPRSDELENRVSQLTVTLADVVDAIDDERRRIERDIHDGVQQRVVALSILLGRAERQADRDEQSALYGRALSETRHILDDLRDVSWRVYPAMLARDGLGPALEALRERTHLPIHLDYDLAERCPKSVESAAYFVASEAVTNVVKHAAAHSIEITVRQQGGRLTMTVRDDGVGGADPAGQGIAGITSRVTALSGTFDLDSPAGGPTTIRVDILCS</sequence>
<dbReference type="Pfam" id="PF02518">
    <property type="entry name" value="HATPase_c"/>
    <property type="match status" value="1"/>
</dbReference>
<feature type="transmembrane region" description="Helical" evidence="9">
    <location>
        <begin position="88"/>
        <end position="115"/>
    </location>
</feature>
<evidence type="ECO:0000313" key="13">
    <source>
        <dbReference type="Proteomes" id="UP000629365"/>
    </source>
</evidence>
<dbReference type="InterPro" id="IPR036890">
    <property type="entry name" value="HATPase_C_sf"/>
</dbReference>
<evidence type="ECO:0000256" key="9">
    <source>
        <dbReference type="SAM" id="Phobius"/>
    </source>
</evidence>
<proteinExistence type="predicted"/>
<dbReference type="Pfam" id="PF07730">
    <property type="entry name" value="HisKA_3"/>
    <property type="match status" value="1"/>
</dbReference>
<evidence type="ECO:0000256" key="6">
    <source>
        <dbReference type="ARBA" id="ARBA00022777"/>
    </source>
</evidence>
<feature type="transmembrane region" description="Helical" evidence="9">
    <location>
        <begin position="135"/>
        <end position="159"/>
    </location>
</feature>
<comment type="caution">
    <text evidence="12">The sequence shown here is derived from an EMBL/GenBank/DDBJ whole genome shotgun (WGS) entry which is preliminary data.</text>
</comment>
<feature type="domain" description="Signal transduction histidine kinase subgroup 3 dimerisation and phosphoacceptor" evidence="11">
    <location>
        <begin position="196"/>
        <end position="258"/>
    </location>
</feature>
<keyword evidence="7" id="KW-0067">ATP-binding</keyword>
<dbReference type="InterPro" id="IPR050482">
    <property type="entry name" value="Sensor_HK_TwoCompSys"/>
</dbReference>
<evidence type="ECO:0000256" key="8">
    <source>
        <dbReference type="ARBA" id="ARBA00023012"/>
    </source>
</evidence>
<keyword evidence="13" id="KW-1185">Reference proteome</keyword>
<evidence type="ECO:0000256" key="1">
    <source>
        <dbReference type="ARBA" id="ARBA00000085"/>
    </source>
</evidence>
<evidence type="ECO:0000313" key="12">
    <source>
        <dbReference type="EMBL" id="GGD70019.1"/>
    </source>
</evidence>
<dbReference type="Gene3D" id="1.20.5.1930">
    <property type="match status" value="1"/>
</dbReference>
<keyword evidence="9" id="KW-1133">Transmembrane helix</keyword>
<evidence type="ECO:0000259" key="10">
    <source>
        <dbReference type="Pfam" id="PF02518"/>
    </source>
</evidence>
<reference evidence="13" key="1">
    <citation type="journal article" date="2019" name="Int. J. Syst. Evol. Microbiol.">
        <title>The Global Catalogue of Microorganisms (GCM) 10K type strain sequencing project: providing services to taxonomists for standard genome sequencing and annotation.</title>
        <authorList>
            <consortium name="The Broad Institute Genomics Platform"/>
            <consortium name="The Broad Institute Genome Sequencing Center for Infectious Disease"/>
            <person name="Wu L."/>
            <person name="Ma J."/>
        </authorList>
    </citation>
    <scope>NUCLEOTIDE SEQUENCE [LARGE SCALE GENOMIC DNA]</scope>
    <source>
        <strain evidence="13">CCM 7640</strain>
    </source>
</reference>
<keyword evidence="8" id="KW-0902">Two-component regulatory system</keyword>
<comment type="catalytic activity">
    <reaction evidence="1">
        <text>ATP + protein L-histidine = ADP + protein N-phospho-L-histidine.</text>
        <dbReference type="EC" id="2.7.13.3"/>
    </reaction>
</comment>
<keyword evidence="4" id="KW-0808">Transferase</keyword>
<evidence type="ECO:0000259" key="11">
    <source>
        <dbReference type="Pfam" id="PF07730"/>
    </source>
</evidence>
<keyword evidence="9" id="KW-0472">Membrane</keyword>
<evidence type="ECO:0000256" key="3">
    <source>
        <dbReference type="ARBA" id="ARBA00022553"/>
    </source>
</evidence>
<dbReference type="SUPFAM" id="SSF55874">
    <property type="entry name" value="ATPase domain of HSP90 chaperone/DNA topoisomerase II/histidine kinase"/>
    <property type="match status" value="1"/>
</dbReference>
<dbReference type="PANTHER" id="PTHR24421">
    <property type="entry name" value="NITRATE/NITRITE SENSOR PROTEIN NARX-RELATED"/>
    <property type="match status" value="1"/>
</dbReference>
<evidence type="ECO:0000256" key="5">
    <source>
        <dbReference type="ARBA" id="ARBA00022741"/>
    </source>
</evidence>
<dbReference type="InterPro" id="IPR011712">
    <property type="entry name" value="Sig_transdc_His_kin_sub3_dim/P"/>
</dbReference>